<dbReference type="AlphaFoldDB" id="A0A6C0BVI2"/>
<sequence>MKIYVNSYNPLDMLDKIKKIDANFRKSTKYIEFLSNDGLYKIENNNLFKLHPIDYPVQILKQYYKNVVLFIDKSYFKAENIYSQIPPEHEIRDVTCFYYEVCDSKLLSSKKKNDYSIQLVVEGTYKEKEINLQTNSNNANNKYYRFVPHDFYFIVNDNFDFDNYFCKETINEFLSQLF</sequence>
<accession>A0A6C0BVI2</accession>
<dbReference type="EMBL" id="MN739263">
    <property type="protein sequence ID" value="QHS96110.1"/>
    <property type="molecule type" value="Genomic_DNA"/>
</dbReference>
<reference evidence="1" key="1">
    <citation type="journal article" date="2020" name="Nature">
        <title>Giant virus diversity and host interactions through global metagenomics.</title>
        <authorList>
            <person name="Schulz F."/>
            <person name="Roux S."/>
            <person name="Paez-Espino D."/>
            <person name="Jungbluth S."/>
            <person name="Walsh D.A."/>
            <person name="Denef V.J."/>
            <person name="McMahon K.D."/>
            <person name="Konstantinidis K.T."/>
            <person name="Eloe-Fadrosh E.A."/>
            <person name="Kyrpides N.C."/>
            <person name="Woyke T."/>
        </authorList>
    </citation>
    <scope>NUCLEOTIDE SEQUENCE</scope>
    <source>
        <strain evidence="1">GVMAG-M-3300019093-7</strain>
    </source>
</reference>
<protein>
    <submittedName>
        <fullName evidence="1">Uncharacterized protein</fullName>
    </submittedName>
</protein>
<organism evidence="1">
    <name type="scientific">viral metagenome</name>
    <dbReference type="NCBI Taxonomy" id="1070528"/>
    <lineage>
        <taxon>unclassified sequences</taxon>
        <taxon>metagenomes</taxon>
        <taxon>organismal metagenomes</taxon>
    </lineage>
</organism>
<name>A0A6C0BVI2_9ZZZZ</name>
<evidence type="ECO:0000313" key="1">
    <source>
        <dbReference type="EMBL" id="QHS96110.1"/>
    </source>
</evidence>
<proteinExistence type="predicted"/>